<gene>
    <name evidence="2" type="ORF">QN277_000448</name>
</gene>
<accession>A0AAE1TH58</accession>
<evidence type="ECO:0000259" key="1">
    <source>
        <dbReference type="Pfam" id="PF13456"/>
    </source>
</evidence>
<evidence type="ECO:0000313" key="3">
    <source>
        <dbReference type="Proteomes" id="UP001293593"/>
    </source>
</evidence>
<dbReference type="EMBL" id="JAWXYG010000001">
    <property type="protein sequence ID" value="KAK4283504.1"/>
    <property type="molecule type" value="Genomic_DNA"/>
</dbReference>
<dbReference type="CDD" id="cd06222">
    <property type="entry name" value="RNase_H_like"/>
    <property type="match status" value="1"/>
</dbReference>
<dbReference type="Gene3D" id="3.30.420.10">
    <property type="entry name" value="Ribonuclease H-like superfamily/Ribonuclease H"/>
    <property type="match status" value="1"/>
</dbReference>
<sequence length="141" mass="15377">MEEVVRGTRWMAPPAEVIKINFDGSFKEGSGVAGVGVVCRNSMGDFIGGLGKAVVASLALKEALLCKSRFQVAEVILETDCEHLYRLIKKNSLEGCEWQCWELLTEIFGLLESLDGVSFCLVARKGNKAADYLAVCAAKRM</sequence>
<name>A0AAE1TH58_9FABA</name>
<comment type="caution">
    <text evidence="2">The sequence shown here is derived from an EMBL/GenBank/DDBJ whole genome shotgun (WGS) entry which is preliminary data.</text>
</comment>
<dbReference type="GO" id="GO:0003676">
    <property type="term" value="F:nucleic acid binding"/>
    <property type="evidence" value="ECO:0007669"/>
    <property type="project" value="InterPro"/>
</dbReference>
<feature type="domain" description="RNase H type-1" evidence="1">
    <location>
        <begin position="21"/>
        <end position="134"/>
    </location>
</feature>
<dbReference type="PANTHER" id="PTHR47723">
    <property type="entry name" value="OS05G0353850 PROTEIN"/>
    <property type="match status" value="1"/>
</dbReference>
<organism evidence="2 3">
    <name type="scientific">Acacia crassicarpa</name>
    <name type="common">northern wattle</name>
    <dbReference type="NCBI Taxonomy" id="499986"/>
    <lineage>
        <taxon>Eukaryota</taxon>
        <taxon>Viridiplantae</taxon>
        <taxon>Streptophyta</taxon>
        <taxon>Embryophyta</taxon>
        <taxon>Tracheophyta</taxon>
        <taxon>Spermatophyta</taxon>
        <taxon>Magnoliopsida</taxon>
        <taxon>eudicotyledons</taxon>
        <taxon>Gunneridae</taxon>
        <taxon>Pentapetalae</taxon>
        <taxon>rosids</taxon>
        <taxon>fabids</taxon>
        <taxon>Fabales</taxon>
        <taxon>Fabaceae</taxon>
        <taxon>Caesalpinioideae</taxon>
        <taxon>mimosoid clade</taxon>
        <taxon>Acacieae</taxon>
        <taxon>Acacia</taxon>
    </lineage>
</organism>
<dbReference type="InterPro" id="IPR053151">
    <property type="entry name" value="RNase_H-like"/>
</dbReference>
<proteinExistence type="predicted"/>
<dbReference type="InterPro" id="IPR002156">
    <property type="entry name" value="RNaseH_domain"/>
</dbReference>
<reference evidence="2" key="1">
    <citation type="submission" date="2023-10" db="EMBL/GenBank/DDBJ databases">
        <title>Chromosome-level genome of the transformable northern wattle, Acacia crassicarpa.</title>
        <authorList>
            <person name="Massaro I."/>
            <person name="Sinha N.R."/>
            <person name="Poethig S."/>
            <person name="Leichty A.R."/>
        </authorList>
    </citation>
    <scope>NUCLEOTIDE SEQUENCE</scope>
    <source>
        <strain evidence="2">Acra3RX</strain>
        <tissue evidence="2">Leaf</tissue>
    </source>
</reference>
<dbReference type="Proteomes" id="UP001293593">
    <property type="component" value="Unassembled WGS sequence"/>
</dbReference>
<protein>
    <recommendedName>
        <fullName evidence="1">RNase H type-1 domain-containing protein</fullName>
    </recommendedName>
</protein>
<keyword evidence="3" id="KW-1185">Reference proteome</keyword>
<dbReference type="SUPFAM" id="SSF53098">
    <property type="entry name" value="Ribonuclease H-like"/>
    <property type="match status" value="1"/>
</dbReference>
<dbReference type="InterPro" id="IPR012337">
    <property type="entry name" value="RNaseH-like_sf"/>
</dbReference>
<dbReference type="PANTHER" id="PTHR47723:SF19">
    <property type="entry name" value="POLYNUCLEOTIDYL TRANSFERASE, RIBONUCLEASE H-LIKE SUPERFAMILY PROTEIN"/>
    <property type="match status" value="1"/>
</dbReference>
<dbReference type="AlphaFoldDB" id="A0AAE1TH58"/>
<dbReference type="Pfam" id="PF13456">
    <property type="entry name" value="RVT_3"/>
    <property type="match status" value="1"/>
</dbReference>
<dbReference type="InterPro" id="IPR036397">
    <property type="entry name" value="RNaseH_sf"/>
</dbReference>
<evidence type="ECO:0000313" key="2">
    <source>
        <dbReference type="EMBL" id="KAK4283504.1"/>
    </source>
</evidence>
<dbReference type="GO" id="GO:0004523">
    <property type="term" value="F:RNA-DNA hybrid ribonuclease activity"/>
    <property type="evidence" value="ECO:0007669"/>
    <property type="project" value="InterPro"/>
</dbReference>
<dbReference type="InterPro" id="IPR044730">
    <property type="entry name" value="RNase_H-like_dom_plant"/>
</dbReference>